<name>A0ABV1J0K9_9FIRM</name>
<comment type="caution">
    <text evidence="1">The sequence shown here is derived from an EMBL/GenBank/DDBJ whole genome shotgun (WGS) entry which is preliminary data.</text>
</comment>
<reference evidence="1 2" key="1">
    <citation type="submission" date="2024-04" db="EMBL/GenBank/DDBJ databases">
        <title>Human intestinal bacterial collection.</title>
        <authorList>
            <person name="Pauvert C."/>
            <person name="Hitch T.C.A."/>
            <person name="Clavel T."/>
        </authorList>
    </citation>
    <scope>NUCLEOTIDE SEQUENCE [LARGE SCALE GENOMIC DNA]</scope>
    <source>
        <strain evidence="1 2">CLA-AA-H249</strain>
    </source>
</reference>
<dbReference type="EMBL" id="JBBNIN010000036">
    <property type="protein sequence ID" value="MEQ2712082.1"/>
    <property type="molecule type" value="Genomic_DNA"/>
</dbReference>
<evidence type="ECO:0008006" key="3">
    <source>
        <dbReference type="Google" id="ProtNLM"/>
    </source>
</evidence>
<keyword evidence="2" id="KW-1185">Reference proteome</keyword>
<accession>A0ABV1J0K9</accession>
<proteinExistence type="predicted"/>
<evidence type="ECO:0000313" key="1">
    <source>
        <dbReference type="EMBL" id="MEQ2712082.1"/>
    </source>
</evidence>
<organism evidence="1 2">
    <name type="scientific">Anaerostipes amylophilus</name>
    <dbReference type="NCBI Taxonomy" id="2981779"/>
    <lineage>
        <taxon>Bacteria</taxon>
        <taxon>Bacillati</taxon>
        <taxon>Bacillota</taxon>
        <taxon>Clostridia</taxon>
        <taxon>Lachnospirales</taxon>
        <taxon>Lachnospiraceae</taxon>
        <taxon>Anaerostipes</taxon>
    </lineage>
</organism>
<dbReference type="Proteomes" id="UP001482154">
    <property type="component" value="Unassembled WGS sequence"/>
</dbReference>
<sequence length="181" mass="20761">MIDEVIKMKQNKNIVSIFCDETDSTTFLEGYIYAVGVQKFLIKHITPHGLADGYILKELDSIVHLETGGKYERKIEKLYHKKNQKHIDLEIDKNSDLEDNILQICMNNEYITSFEMVEDDECPIKGTIKELDSNKVIVSKLTEDGEEDGEAVLKKENIDTISFLGVDEEDIEILRGVNRSF</sequence>
<protein>
    <recommendedName>
        <fullName evidence="3">Ribosome maturation factor RimM</fullName>
    </recommendedName>
</protein>
<gene>
    <name evidence="1" type="ORF">AAAU51_13090</name>
</gene>
<evidence type="ECO:0000313" key="2">
    <source>
        <dbReference type="Proteomes" id="UP001482154"/>
    </source>
</evidence>
<dbReference type="RefSeq" id="WP_022374982.1">
    <property type="nucleotide sequence ID" value="NZ_JBBNIN010000036.1"/>
</dbReference>